<sequence>MDEVRERLGPVGILVHCAATAADGLIIDQDEKTWREVVDVNLVGAYRVIRCALPSMVRRRYGRIVVASSPSALRGVPGQSAYASAKAGLLGLVRTLAAEYAPRNILVNAVTPGFMDSELTVDVSEQARAAILARTVRNRPLDPALAAEAVLFLLDNDAVTGHNLVVDGGFSLC</sequence>
<evidence type="ECO:0000256" key="2">
    <source>
        <dbReference type="ARBA" id="ARBA00023002"/>
    </source>
</evidence>
<dbReference type="GO" id="GO:0016616">
    <property type="term" value="F:oxidoreductase activity, acting on the CH-OH group of donors, NAD or NADP as acceptor"/>
    <property type="evidence" value="ECO:0007669"/>
    <property type="project" value="TreeGrafter"/>
</dbReference>
<protein>
    <submittedName>
        <fullName evidence="3">3-oxoacyl-[acyl-carrier protein] reductase</fullName>
    </submittedName>
</protein>
<dbReference type="InterPro" id="IPR036291">
    <property type="entry name" value="NAD(P)-bd_dom_sf"/>
</dbReference>
<name>A0A1I5VCE3_9PSEU</name>
<dbReference type="Pfam" id="PF13561">
    <property type="entry name" value="adh_short_C2"/>
    <property type="match status" value="1"/>
</dbReference>
<dbReference type="SUPFAM" id="SSF51735">
    <property type="entry name" value="NAD(P)-binding Rossmann-fold domains"/>
    <property type="match status" value="1"/>
</dbReference>
<evidence type="ECO:0000256" key="1">
    <source>
        <dbReference type="ARBA" id="ARBA00006484"/>
    </source>
</evidence>
<dbReference type="InterPro" id="IPR020904">
    <property type="entry name" value="Sc_DH/Rdtase_CS"/>
</dbReference>
<proteinExistence type="inferred from homology"/>
<dbReference type="STRING" id="112413.SAMN05421854_108292"/>
<dbReference type="PANTHER" id="PTHR42760">
    <property type="entry name" value="SHORT-CHAIN DEHYDROGENASES/REDUCTASES FAMILY MEMBER"/>
    <property type="match status" value="1"/>
</dbReference>
<evidence type="ECO:0000313" key="4">
    <source>
        <dbReference type="Proteomes" id="UP000199137"/>
    </source>
</evidence>
<dbReference type="PROSITE" id="PS00061">
    <property type="entry name" value="ADH_SHORT"/>
    <property type="match status" value="1"/>
</dbReference>
<reference evidence="3 4" key="1">
    <citation type="submission" date="2016-10" db="EMBL/GenBank/DDBJ databases">
        <authorList>
            <person name="de Groot N.N."/>
        </authorList>
    </citation>
    <scope>NUCLEOTIDE SEQUENCE [LARGE SCALE GENOMIC DNA]</scope>
    <source>
        <strain evidence="3 4">DSM 44637</strain>
    </source>
</reference>
<keyword evidence="2" id="KW-0560">Oxidoreductase</keyword>
<accession>A0A1I5VCE3</accession>
<dbReference type="PRINTS" id="PR00080">
    <property type="entry name" value="SDRFAMILY"/>
</dbReference>
<dbReference type="Gene3D" id="3.40.50.720">
    <property type="entry name" value="NAD(P)-binding Rossmann-like Domain"/>
    <property type="match status" value="1"/>
</dbReference>
<dbReference type="Proteomes" id="UP000199137">
    <property type="component" value="Unassembled WGS sequence"/>
</dbReference>
<dbReference type="EMBL" id="FOWC01000008">
    <property type="protein sequence ID" value="SFQ05027.1"/>
    <property type="molecule type" value="Genomic_DNA"/>
</dbReference>
<organism evidence="3 4">
    <name type="scientific">Amycolatopsis rubida</name>
    <dbReference type="NCBI Taxonomy" id="112413"/>
    <lineage>
        <taxon>Bacteria</taxon>
        <taxon>Bacillati</taxon>
        <taxon>Actinomycetota</taxon>
        <taxon>Actinomycetes</taxon>
        <taxon>Pseudonocardiales</taxon>
        <taxon>Pseudonocardiaceae</taxon>
        <taxon>Amycolatopsis</taxon>
    </lineage>
</organism>
<gene>
    <name evidence="3" type="ORF">SAMN05421854_108292</name>
</gene>
<dbReference type="PANTHER" id="PTHR42760:SF133">
    <property type="entry name" value="3-OXOACYL-[ACYL-CARRIER-PROTEIN] REDUCTASE"/>
    <property type="match status" value="1"/>
</dbReference>
<dbReference type="AlphaFoldDB" id="A0A1I5VCE3"/>
<dbReference type="InterPro" id="IPR002347">
    <property type="entry name" value="SDR_fam"/>
</dbReference>
<comment type="similarity">
    <text evidence="1">Belongs to the short-chain dehydrogenases/reductases (SDR) family.</text>
</comment>
<evidence type="ECO:0000313" key="3">
    <source>
        <dbReference type="EMBL" id="SFQ05027.1"/>
    </source>
</evidence>
<dbReference type="PRINTS" id="PR00081">
    <property type="entry name" value="GDHRDH"/>
</dbReference>